<dbReference type="GeneID" id="112679884"/>
<dbReference type="Proteomes" id="UP000694846">
    <property type="component" value="Unplaced"/>
</dbReference>
<accession>A0A8B8F5J7</accession>
<reference evidence="3" key="1">
    <citation type="submission" date="2025-08" db="UniProtKB">
        <authorList>
            <consortium name="RefSeq"/>
        </authorList>
    </citation>
    <scope>IDENTIFICATION</scope>
    <source>
        <tissue evidence="3">Whole body</tissue>
    </source>
</reference>
<dbReference type="AlphaFoldDB" id="A0A8B8F5J7"/>
<protein>
    <submittedName>
        <fullName evidence="3">Uncharacterized protein LOC112679884</fullName>
    </submittedName>
</protein>
<gene>
    <name evidence="3" type="primary">LOC112679884</name>
</gene>
<evidence type="ECO:0000259" key="1">
    <source>
        <dbReference type="Pfam" id="PF21738"/>
    </source>
</evidence>
<dbReference type="Pfam" id="PF21738">
    <property type="entry name" value="DJR-like_dom"/>
    <property type="match status" value="1"/>
</dbReference>
<dbReference type="PANTHER" id="PTHR36159">
    <property type="entry name" value="PROTEIN CBG23766"/>
    <property type="match status" value="1"/>
</dbReference>
<keyword evidence="2" id="KW-1185">Reference proteome</keyword>
<dbReference type="PANTHER" id="PTHR36159:SF1">
    <property type="entry name" value="RETROVIRUS-RELATED POL POLYPROTEIN FROM TRANSPOSON 412-LIKE PROTEIN"/>
    <property type="match status" value="1"/>
</dbReference>
<evidence type="ECO:0000313" key="3">
    <source>
        <dbReference type="RefSeq" id="XP_025405602.1"/>
    </source>
</evidence>
<dbReference type="OrthoDB" id="6602770at2759"/>
<name>A0A8B8F5J7_9HEMI</name>
<evidence type="ECO:0000313" key="2">
    <source>
        <dbReference type="Proteomes" id="UP000694846"/>
    </source>
</evidence>
<dbReference type="InterPro" id="IPR049512">
    <property type="entry name" value="DJR-like_dom"/>
</dbReference>
<sequence>MDRSYLDVTEPYVNEAPIQEMFLHSFLPFSSTAINKGDEIRIPIQNRDAVTLPSESFIYIEGKLIKPADLLTEVTFCQNGLINLFNEIKYEINSVEIQRVKRPGVSSSLKVYCSYTPADVNCLQNATWDDADSNRKFIKDGTFTGCIPLKHVLGFAEDYNNVLINCSQQLILNRVTDDLGSLTFFLKGSEVLSDATVQAKVKLIKIELTKVMWKVPVVKVNDREKLKLLKIIDSKKTINCAFRNWELCEYPNIPQTRKHSWMVKTCSRVEKPRCLIIAFLRKDSSHMAEEFASDFDACSLTNVKAYINSVEYPYENYNESFDKDQFTMFYQGYVDFQKYYYERMTAQPYLSKEKYKELGPFICIDCSRQNDDAKTSTIDLRIEFEAANNFQADTSAFCLLIHDRVIQYNPFSGEVRKI</sequence>
<proteinExistence type="predicted"/>
<feature type="domain" description="Double jelly roll-like" evidence="1">
    <location>
        <begin position="78"/>
        <end position="406"/>
    </location>
</feature>
<organism evidence="2 3">
    <name type="scientific">Sipha flava</name>
    <name type="common">yellow sugarcane aphid</name>
    <dbReference type="NCBI Taxonomy" id="143950"/>
    <lineage>
        <taxon>Eukaryota</taxon>
        <taxon>Metazoa</taxon>
        <taxon>Ecdysozoa</taxon>
        <taxon>Arthropoda</taxon>
        <taxon>Hexapoda</taxon>
        <taxon>Insecta</taxon>
        <taxon>Pterygota</taxon>
        <taxon>Neoptera</taxon>
        <taxon>Paraneoptera</taxon>
        <taxon>Hemiptera</taxon>
        <taxon>Sternorrhyncha</taxon>
        <taxon>Aphidomorpha</taxon>
        <taxon>Aphidoidea</taxon>
        <taxon>Aphididae</taxon>
        <taxon>Sipha</taxon>
    </lineage>
</organism>
<dbReference type="RefSeq" id="XP_025405602.1">
    <property type="nucleotide sequence ID" value="XM_025549817.1"/>
</dbReference>